<dbReference type="Proteomes" id="UP001165074">
    <property type="component" value="Unassembled WGS sequence"/>
</dbReference>
<sequence length="68" mass="7017">MTGHTRMTHSVAGDTNTPAMAGSALLQFAADGTNWTTVTHGATDAKAYFGAPAKATAGAPRGRSRNRR</sequence>
<organism evidence="1 2">
    <name type="scientific">Actinoallomurus iriomotensis</name>
    <dbReference type="NCBI Taxonomy" id="478107"/>
    <lineage>
        <taxon>Bacteria</taxon>
        <taxon>Bacillati</taxon>
        <taxon>Actinomycetota</taxon>
        <taxon>Actinomycetes</taxon>
        <taxon>Streptosporangiales</taxon>
        <taxon>Thermomonosporaceae</taxon>
        <taxon>Actinoallomurus</taxon>
    </lineage>
</organism>
<dbReference type="EMBL" id="BSTK01000028">
    <property type="protein sequence ID" value="GLY92371.1"/>
    <property type="molecule type" value="Genomic_DNA"/>
</dbReference>
<evidence type="ECO:0000313" key="1">
    <source>
        <dbReference type="EMBL" id="GLY92371.1"/>
    </source>
</evidence>
<comment type="caution">
    <text evidence="1">The sequence shown here is derived from an EMBL/GenBank/DDBJ whole genome shotgun (WGS) entry which is preliminary data.</text>
</comment>
<proteinExistence type="predicted"/>
<keyword evidence="2" id="KW-1185">Reference proteome</keyword>
<name>A0A9W6SF12_9ACTN</name>
<evidence type="ECO:0000313" key="2">
    <source>
        <dbReference type="Proteomes" id="UP001165074"/>
    </source>
</evidence>
<protein>
    <submittedName>
        <fullName evidence="1">Uncharacterized protein</fullName>
    </submittedName>
</protein>
<accession>A0A9W6SF12</accession>
<gene>
    <name evidence="1" type="ORF">Airi02_102990</name>
</gene>
<dbReference type="AlphaFoldDB" id="A0A9W6SF12"/>
<reference evidence="1" key="1">
    <citation type="submission" date="2023-03" db="EMBL/GenBank/DDBJ databases">
        <title>Actinoallomurus iriomotensis NBRC 103684.</title>
        <authorList>
            <person name="Ichikawa N."/>
            <person name="Sato H."/>
            <person name="Tonouchi N."/>
        </authorList>
    </citation>
    <scope>NUCLEOTIDE SEQUENCE</scope>
    <source>
        <strain evidence="1">NBRC 103684</strain>
    </source>
</reference>